<sequence length="144" mass="16053">WFDGGDEVKEMRGVDVADEVMIMVLGWWRRVVASGVVDLIDRLIRSVFGFDRKARRKSFSTMVNGGGGVVTVGRWCMAAGWRTRRQRDGERRVRESDMMGRIDRVIRSIFGFAGKSPPEKFSAGGVVAAAGGRPVVGSGREYYY</sequence>
<feature type="non-terminal residue" evidence="1">
    <location>
        <position position="1"/>
    </location>
</feature>
<organism evidence="1">
    <name type="scientific">Tanacetum cinerariifolium</name>
    <name type="common">Dalmatian daisy</name>
    <name type="synonym">Chrysanthemum cinerariifolium</name>
    <dbReference type="NCBI Taxonomy" id="118510"/>
    <lineage>
        <taxon>Eukaryota</taxon>
        <taxon>Viridiplantae</taxon>
        <taxon>Streptophyta</taxon>
        <taxon>Embryophyta</taxon>
        <taxon>Tracheophyta</taxon>
        <taxon>Spermatophyta</taxon>
        <taxon>Magnoliopsida</taxon>
        <taxon>eudicotyledons</taxon>
        <taxon>Gunneridae</taxon>
        <taxon>Pentapetalae</taxon>
        <taxon>asterids</taxon>
        <taxon>campanulids</taxon>
        <taxon>Asterales</taxon>
        <taxon>Asteraceae</taxon>
        <taxon>Asteroideae</taxon>
        <taxon>Anthemideae</taxon>
        <taxon>Anthemidinae</taxon>
        <taxon>Tanacetum</taxon>
    </lineage>
</organism>
<accession>A0A699KRS4</accession>
<evidence type="ECO:0000313" key="1">
    <source>
        <dbReference type="EMBL" id="GFB06522.1"/>
    </source>
</evidence>
<comment type="caution">
    <text evidence="1">The sequence shown here is derived from an EMBL/GenBank/DDBJ whole genome shotgun (WGS) entry which is preliminary data.</text>
</comment>
<protein>
    <submittedName>
        <fullName evidence="1">Uncharacterized protein</fullName>
    </submittedName>
</protein>
<reference evidence="1" key="1">
    <citation type="journal article" date="2019" name="Sci. Rep.">
        <title>Draft genome of Tanacetum cinerariifolium, the natural source of mosquito coil.</title>
        <authorList>
            <person name="Yamashiro T."/>
            <person name="Shiraishi A."/>
            <person name="Satake H."/>
            <person name="Nakayama K."/>
        </authorList>
    </citation>
    <scope>NUCLEOTIDE SEQUENCE</scope>
</reference>
<gene>
    <name evidence="1" type="ORF">Tci_678493</name>
</gene>
<dbReference type="AlphaFoldDB" id="A0A699KRS4"/>
<dbReference type="EMBL" id="BKCJ010544546">
    <property type="protein sequence ID" value="GFB06522.1"/>
    <property type="molecule type" value="Genomic_DNA"/>
</dbReference>
<proteinExistence type="predicted"/>
<name>A0A699KRS4_TANCI</name>